<dbReference type="Gene3D" id="1.10.10.10">
    <property type="entry name" value="Winged helix-like DNA-binding domain superfamily/Winged helix DNA-binding domain"/>
    <property type="match status" value="1"/>
</dbReference>
<dbReference type="InterPro" id="IPR036390">
    <property type="entry name" value="WH_DNA-bd_sf"/>
</dbReference>
<keyword evidence="6" id="KW-1185">Reference proteome</keyword>
<protein>
    <submittedName>
        <fullName evidence="5">GntR family transcriptional regulator</fullName>
    </submittedName>
</protein>
<dbReference type="InterPro" id="IPR000524">
    <property type="entry name" value="Tscrpt_reg_HTH_GntR"/>
</dbReference>
<dbReference type="InterPro" id="IPR036388">
    <property type="entry name" value="WH-like_DNA-bd_sf"/>
</dbReference>
<proteinExistence type="predicted"/>
<accession>A0ABW5QCR7</accession>
<evidence type="ECO:0000256" key="2">
    <source>
        <dbReference type="ARBA" id="ARBA00023125"/>
    </source>
</evidence>
<evidence type="ECO:0000313" key="5">
    <source>
        <dbReference type="EMBL" id="MFD2639477.1"/>
    </source>
</evidence>
<dbReference type="RefSeq" id="WP_054754487.1">
    <property type="nucleotide sequence ID" value="NZ_JBHUMZ010000025.1"/>
</dbReference>
<dbReference type="PROSITE" id="PS50949">
    <property type="entry name" value="HTH_GNTR"/>
    <property type="match status" value="1"/>
</dbReference>
<dbReference type="Proteomes" id="UP001597452">
    <property type="component" value="Unassembled WGS sequence"/>
</dbReference>
<organism evidence="5 6">
    <name type="scientific">Piscibacillus salipiscarius</name>
    <dbReference type="NCBI Taxonomy" id="299480"/>
    <lineage>
        <taxon>Bacteria</taxon>
        <taxon>Bacillati</taxon>
        <taxon>Bacillota</taxon>
        <taxon>Bacilli</taxon>
        <taxon>Bacillales</taxon>
        <taxon>Bacillaceae</taxon>
        <taxon>Piscibacillus</taxon>
    </lineage>
</organism>
<keyword evidence="1" id="KW-0805">Transcription regulation</keyword>
<evidence type="ECO:0000259" key="4">
    <source>
        <dbReference type="PROSITE" id="PS50949"/>
    </source>
</evidence>
<evidence type="ECO:0000313" key="6">
    <source>
        <dbReference type="Proteomes" id="UP001597452"/>
    </source>
</evidence>
<dbReference type="Pfam" id="PF00392">
    <property type="entry name" value="GntR"/>
    <property type="match status" value="1"/>
</dbReference>
<reference evidence="6" key="1">
    <citation type="journal article" date="2019" name="Int. J. Syst. Evol. Microbiol.">
        <title>The Global Catalogue of Microorganisms (GCM) 10K type strain sequencing project: providing services to taxonomists for standard genome sequencing and annotation.</title>
        <authorList>
            <consortium name="The Broad Institute Genomics Platform"/>
            <consortium name="The Broad Institute Genome Sequencing Center for Infectious Disease"/>
            <person name="Wu L."/>
            <person name="Ma J."/>
        </authorList>
    </citation>
    <scope>NUCLEOTIDE SEQUENCE [LARGE SCALE GENOMIC DNA]</scope>
    <source>
        <strain evidence="6">TISTR 1571</strain>
    </source>
</reference>
<dbReference type="PANTHER" id="PTHR38445:SF10">
    <property type="entry name" value="GNTR-FAMILY TRANSCRIPTIONAL REGULATOR"/>
    <property type="match status" value="1"/>
</dbReference>
<dbReference type="SUPFAM" id="SSF46785">
    <property type="entry name" value="Winged helix' DNA-binding domain"/>
    <property type="match status" value="1"/>
</dbReference>
<evidence type="ECO:0000256" key="1">
    <source>
        <dbReference type="ARBA" id="ARBA00023015"/>
    </source>
</evidence>
<name>A0ABW5QCR7_9BACI</name>
<evidence type="ECO:0000256" key="3">
    <source>
        <dbReference type="ARBA" id="ARBA00023163"/>
    </source>
</evidence>
<sequence length="127" mass="14854">MVLNNDSSKPIYIQIAEWLETEIINGNINANEKMYSQYQLADLFNINPATAAKGINILAQHDVLYKKRGLGMFVQEQAKDQILLRRKNENLKQMIHDFLQEADYLNIGDQELMELIEKVKKERWENS</sequence>
<keyword evidence="2" id="KW-0238">DNA-binding</keyword>
<dbReference type="EMBL" id="JBHUMZ010000025">
    <property type="protein sequence ID" value="MFD2639477.1"/>
    <property type="molecule type" value="Genomic_DNA"/>
</dbReference>
<dbReference type="CDD" id="cd07377">
    <property type="entry name" value="WHTH_GntR"/>
    <property type="match status" value="1"/>
</dbReference>
<gene>
    <name evidence="5" type="ORF">ACFSW4_11405</name>
</gene>
<keyword evidence="3" id="KW-0804">Transcription</keyword>
<dbReference type="PANTHER" id="PTHR38445">
    <property type="entry name" value="HTH-TYPE TRANSCRIPTIONAL REPRESSOR YTRA"/>
    <property type="match status" value="1"/>
</dbReference>
<comment type="caution">
    <text evidence="5">The sequence shown here is derived from an EMBL/GenBank/DDBJ whole genome shotgun (WGS) entry which is preliminary data.</text>
</comment>
<feature type="domain" description="HTH gntR-type" evidence="4">
    <location>
        <begin position="9"/>
        <end position="77"/>
    </location>
</feature>